<evidence type="ECO:0000313" key="2">
    <source>
        <dbReference type="Proteomes" id="UP000221837"/>
    </source>
</evidence>
<name>A0A1S6UB02_9CAUD</name>
<protein>
    <submittedName>
        <fullName evidence="1">Uncharacterized protein</fullName>
    </submittedName>
</protein>
<keyword evidence="2" id="KW-1185">Reference proteome</keyword>
<organism evidence="1 2">
    <name type="scientific">Serratia phage BF</name>
    <dbReference type="NCBI Taxonomy" id="1962671"/>
    <lineage>
        <taxon>Viruses</taxon>
        <taxon>Duplodnaviria</taxon>
        <taxon>Heunggongvirae</taxon>
        <taxon>Uroviricota</taxon>
        <taxon>Caudoviricetes</taxon>
        <taxon>Eneladusvirus</taxon>
        <taxon>Eneladusvirus BF</taxon>
    </lineage>
</organism>
<sequence>MEEQTFPEEIFKALEDIYVKYIIPNGKVDKFLSWADLEDRDLTDCGFELHPDYENKYENSHHICLYGTIGTTYISDNNLTFFYHGGGQPPSVLDNYTELTEERHFQLGTTTFLAGVFELQDFQKIHNYFNKIM</sequence>
<evidence type="ECO:0000313" key="1">
    <source>
        <dbReference type="EMBL" id="AQW88935.1"/>
    </source>
</evidence>
<dbReference type="EMBL" id="KY630187">
    <property type="protein sequence ID" value="AQW88935.1"/>
    <property type="molecule type" value="Genomic_DNA"/>
</dbReference>
<accession>A0A1S6UB02</accession>
<gene>
    <name evidence="1" type="ORF">BF_0410</name>
</gene>
<dbReference type="Proteomes" id="UP000221837">
    <property type="component" value="Genome"/>
</dbReference>
<dbReference type="OrthoDB" id="32831at10239"/>
<reference evidence="1" key="1">
    <citation type="submission" date="2017-02" db="EMBL/GenBank/DDBJ databases">
        <title>Genome sequence of Serratia marcescens phage BF.</title>
        <authorList>
            <person name="Casey E."/>
            <person name="Fitzgerald B."/>
            <person name="Mahony J."/>
            <person name="Lugli G."/>
            <person name="Ventura M."/>
            <person name="van Sinderen D."/>
        </authorList>
    </citation>
    <scope>NUCLEOTIDE SEQUENCE [LARGE SCALE GENOMIC DNA]</scope>
</reference>
<proteinExistence type="predicted"/>